<evidence type="ECO:0000313" key="2">
    <source>
        <dbReference type="Proteomes" id="UP000193061"/>
    </source>
</evidence>
<keyword evidence="2" id="KW-1185">Reference proteome</keyword>
<dbReference type="Proteomes" id="UP000193061">
    <property type="component" value="Unassembled WGS sequence"/>
</dbReference>
<organism evidence="1 2">
    <name type="scientific">Roseovarius albus</name>
    <dbReference type="NCBI Taxonomy" id="1247867"/>
    <lineage>
        <taxon>Bacteria</taxon>
        <taxon>Pseudomonadati</taxon>
        <taxon>Pseudomonadota</taxon>
        <taxon>Alphaproteobacteria</taxon>
        <taxon>Rhodobacterales</taxon>
        <taxon>Roseobacteraceae</taxon>
        <taxon>Roseovarius</taxon>
    </lineage>
</organism>
<gene>
    <name evidence="1" type="ORF">ROA7450_02679</name>
</gene>
<dbReference type="EMBL" id="FWFX01000008">
    <property type="protein sequence ID" value="SLN52826.1"/>
    <property type="molecule type" value="Genomic_DNA"/>
</dbReference>
<dbReference type="AlphaFoldDB" id="A0A1X6ZJQ2"/>
<evidence type="ECO:0000313" key="1">
    <source>
        <dbReference type="EMBL" id="SLN52826.1"/>
    </source>
</evidence>
<accession>A0A1X6ZJQ2</accession>
<reference evidence="1 2" key="1">
    <citation type="submission" date="2017-03" db="EMBL/GenBank/DDBJ databases">
        <authorList>
            <person name="Afonso C.L."/>
            <person name="Miller P.J."/>
            <person name="Scott M.A."/>
            <person name="Spackman E."/>
            <person name="Goraichik I."/>
            <person name="Dimitrov K.M."/>
            <person name="Suarez D.L."/>
            <person name="Swayne D.E."/>
        </authorList>
    </citation>
    <scope>NUCLEOTIDE SEQUENCE [LARGE SCALE GENOMIC DNA]</scope>
    <source>
        <strain evidence="1 2">CECT 7450</strain>
    </source>
</reference>
<protein>
    <submittedName>
        <fullName evidence="1">Uncharacterized protein</fullName>
    </submittedName>
</protein>
<sequence length="68" mass="7439">MSLHIGVVLTLSRKENLTFGHLRANFVEFDVTSQKKPRAKSGAFLIDHLRNQASSFSFFSGAASSPVS</sequence>
<proteinExistence type="predicted"/>
<name>A0A1X6ZJQ2_9RHOB</name>